<evidence type="ECO:0000256" key="1">
    <source>
        <dbReference type="SAM" id="SignalP"/>
    </source>
</evidence>
<evidence type="ECO:0000313" key="3">
    <source>
        <dbReference type="EMBL" id="CAE8644988.1"/>
    </source>
</evidence>
<dbReference type="EMBL" id="CAJNNV010030227">
    <property type="protein sequence ID" value="CAE8631849.1"/>
    <property type="molecule type" value="Genomic_DNA"/>
</dbReference>
<feature type="chain" id="PRO_5036222031" description="Altered inheritance of mitochondria protein 24, mitochondrial" evidence="1">
    <location>
        <begin position="22"/>
        <end position="280"/>
    </location>
</feature>
<dbReference type="EMBL" id="CAJNNW010003059">
    <property type="protein sequence ID" value="CAE8644988.1"/>
    <property type="molecule type" value="Genomic_DNA"/>
</dbReference>
<protein>
    <recommendedName>
        <fullName evidence="5">Altered inheritance of mitochondria protein 24, mitochondrial</fullName>
    </recommendedName>
</protein>
<accession>A0A813H2G2</accession>
<sequence>MVMAALGVLLTLAVFSCWLWASSVTTQSNGLSPALVMMPKTRQGCQATSLARRIQSVTAQHFSGPAKAYGSLKNPVMRAAHKGMTESKKAFFAEVNSYRMTLALYEDVSVKLEPCVNEEGTVEFKGHGVATLVVFDSSFHKRLLPISVQASLFFPHSSTGPSWAQDVAAGEVQDCALVQDNVDGPSKEAIEAEWEDIRPFRLHQETWAEEGPPLDGVLTSQADARLHSEFELGDSITCEFHRGVTKGGHMFYKWNPKGVQVKTPSGEMRGLSGFVTLNIH</sequence>
<gene>
    <name evidence="2" type="ORF">PGLA1383_LOCUS47850</name>
    <name evidence="3" type="ORF">PGLA2088_LOCUS3526</name>
</gene>
<keyword evidence="1" id="KW-0732">Signal</keyword>
<evidence type="ECO:0000313" key="4">
    <source>
        <dbReference type="Proteomes" id="UP000654075"/>
    </source>
</evidence>
<dbReference type="AlphaFoldDB" id="A0A813H2G2"/>
<organism evidence="2 4">
    <name type="scientific">Polarella glacialis</name>
    <name type="common">Dinoflagellate</name>
    <dbReference type="NCBI Taxonomy" id="89957"/>
    <lineage>
        <taxon>Eukaryota</taxon>
        <taxon>Sar</taxon>
        <taxon>Alveolata</taxon>
        <taxon>Dinophyceae</taxon>
        <taxon>Suessiales</taxon>
        <taxon>Suessiaceae</taxon>
        <taxon>Polarella</taxon>
    </lineage>
</organism>
<name>A0A813H2G2_POLGL</name>
<keyword evidence="4" id="KW-1185">Reference proteome</keyword>
<evidence type="ECO:0008006" key="5">
    <source>
        <dbReference type="Google" id="ProtNLM"/>
    </source>
</evidence>
<feature type="signal peptide" evidence="1">
    <location>
        <begin position="1"/>
        <end position="21"/>
    </location>
</feature>
<evidence type="ECO:0000313" key="2">
    <source>
        <dbReference type="EMBL" id="CAE8631849.1"/>
    </source>
</evidence>
<proteinExistence type="predicted"/>
<dbReference type="Proteomes" id="UP000626109">
    <property type="component" value="Unassembled WGS sequence"/>
</dbReference>
<reference evidence="2" key="1">
    <citation type="submission" date="2021-02" db="EMBL/GenBank/DDBJ databases">
        <authorList>
            <person name="Dougan E. K."/>
            <person name="Rhodes N."/>
            <person name="Thang M."/>
            <person name="Chan C."/>
        </authorList>
    </citation>
    <scope>NUCLEOTIDE SEQUENCE</scope>
</reference>
<dbReference type="Proteomes" id="UP000654075">
    <property type="component" value="Unassembled WGS sequence"/>
</dbReference>
<comment type="caution">
    <text evidence="2">The sequence shown here is derived from an EMBL/GenBank/DDBJ whole genome shotgun (WGS) entry which is preliminary data.</text>
</comment>